<evidence type="ECO:0000256" key="3">
    <source>
        <dbReference type="PROSITE-ProRule" id="PRU00464"/>
    </source>
</evidence>
<evidence type="ECO:0000256" key="2">
    <source>
        <dbReference type="PIRSR" id="PIRSR601310-3"/>
    </source>
</evidence>
<evidence type="ECO:0000313" key="5">
    <source>
        <dbReference type="EMBL" id="OGH60141.1"/>
    </source>
</evidence>
<reference evidence="5 6" key="1">
    <citation type="journal article" date="2016" name="Nat. Commun.">
        <title>Thousands of microbial genomes shed light on interconnected biogeochemical processes in an aquifer system.</title>
        <authorList>
            <person name="Anantharaman K."/>
            <person name="Brown C.T."/>
            <person name="Hug L.A."/>
            <person name="Sharon I."/>
            <person name="Castelle C.J."/>
            <person name="Probst A.J."/>
            <person name="Thomas B.C."/>
            <person name="Singh A."/>
            <person name="Wilkins M.J."/>
            <person name="Karaoz U."/>
            <person name="Brodie E.L."/>
            <person name="Williams K.H."/>
            <person name="Hubbard S.S."/>
            <person name="Banfield J.F."/>
        </authorList>
    </citation>
    <scope>NUCLEOTIDE SEQUENCE [LARGE SCALE GENOMIC DNA]</scope>
</reference>
<evidence type="ECO:0000259" key="4">
    <source>
        <dbReference type="PROSITE" id="PS51084"/>
    </source>
</evidence>
<proteinExistence type="predicted"/>
<dbReference type="InterPro" id="IPR039384">
    <property type="entry name" value="HINT"/>
</dbReference>
<dbReference type="SUPFAM" id="SSF54197">
    <property type="entry name" value="HIT-like"/>
    <property type="match status" value="1"/>
</dbReference>
<dbReference type="Pfam" id="PF01230">
    <property type="entry name" value="HIT"/>
    <property type="match status" value="1"/>
</dbReference>
<dbReference type="InterPro" id="IPR001310">
    <property type="entry name" value="Histidine_triad_HIT"/>
</dbReference>
<evidence type="ECO:0000256" key="1">
    <source>
        <dbReference type="PIRSR" id="PIRSR601310-1"/>
    </source>
</evidence>
<accession>A0A1F6LL85</accession>
<dbReference type="PANTHER" id="PTHR46648:SF1">
    <property type="entry name" value="ADENOSINE 5'-MONOPHOSPHORAMIDASE HNT1"/>
    <property type="match status" value="1"/>
</dbReference>
<feature type="short sequence motif" description="Histidine triad motif" evidence="2 3">
    <location>
        <begin position="98"/>
        <end position="102"/>
    </location>
</feature>
<comment type="caution">
    <text evidence="5">The sequence shown here is derived from an EMBL/GenBank/DDBJ whole genome shotgun (WGS) entry which is preliminary data.</text>
</comment>
<protein>
    <recommendedName>
        <fullName evidence="4">HIT domain-containing protein</fullName>
    </recommendedName>
</protein>
<dbReference type="GO" id="GO:0009117">
    <property type="term" value="P:nucleotide metabolic process"/>
    <property type="evidence" value="ECO:0007669"/>
    <property type="project" value="TreeGrafter"/>
</dbReference>
<dbReference type="PRINTS" id="PR00332">
    <property type="entry name" value="HISTRIAD"/>
</dbReference>
<dbReference type="Gene3D" id="3.30.428.10">
    <property type="entry name" value="HIT-like"/>
    <property type="match status" value="1"/>
</dbReference>
<dbReference type="InterPro" id="IPR036265">
    <property type="entry name" value="HIT-like_sf"/>
</dbReference>
<gene>
    <name evidence="5" type="ORF">A2725_00210</name>
</gene>
<feature type="domain" description="HIT" evidence="4">
    <location>
        <begin position="6"/>
        <end position="113"/>
    </location>
</feature>
<dbReference type="GO" id="GO:0003824">
    <property type="term" value="F:catalytic activity"/>
    <property type="evidence" value="ECO:0007669"/>
    <property type="project" value="InterPro"/>
</dbReference>
<dbReference type="Proteomes" id="UP000177067">
    <property type="component" value="Unassembled WGS sequence"/>
</dbReference>
<evidence type="ECO:0000313" key="6">
    <source>
        <dbReference type="Proteomes" id="UP000177067"/>
    </source>
</evidence>
<dbReference type="PROSITE" id="PS51084">
    <property type="entry name" value="HIT_2"/>
    <property type="match status" value="1"/>
</dbReference>
<dbReference type="CDD" id="cd01277">
    <property type="entry name" value="HINT_subgroup"/>
    <property type="match status" value="1"/>
</dbReference>
<dbReference type="PANTHER" id="PTHR46648">
    <property type="entry name" value="HIT FAMILY PROTEIN 1"/>
    <property type="match status" value="1"/>
</dbReference>
<name>A0A1F6LL85_9BACT</name>
<sequence>MADKCIFCGIVGGEIPNHTVYEDSMVLAFLDIFPHAKGHTVVIPKDHFESLWDMDTDTFQSILAGVRATAGRVQARLKPDGMNIGINNGKSAGQVVPHVHWHIIPRWEGDGGGSMHSIIKNPGDKSVDEIAKLFK</sequence>
<dbReference type="InterPro" id="IPR011146">
    <property type="entry name" value="HIT-like"/>
</dbReference>
<dbReference type="EMBL" id="MFPS01000003">
    <property type="protein sequence ID" value="OGH60141.1"/>
    <property type="molecule type" value="Genomic_DNA"/>
</dbReference>
<organism evidence="5 6">
    <name type="scientific">Candidatus Magasanikbacteria bacterium RIFCSPHIGHO2_01_FULL_33_34</name>
    <dbReference type="NCBI Taxonomy" id="1798671"/>
    <lineage>
        <taxon>Bacteria</taxon>
        <taxon>Candidatus Magasanikiibacteriota</taxon>
    </lineage>
</organism>
<dbReference type="AlphaFoldDB" id="A0A1F6LL85"/>
<feature type="active site" description="Tele-AMP-histidine intermediate" evidence="1">
    <location>
        <position position="100"/>
    </location>
</feature>